<feature type="domain" description="Carrier" evidence="7">
    <location>
        <begin position="966"/>
        <end position="1041"/>
    </location>
</feature>
<dbReference type="CDD" id="cd12116">
    <property type="entry name" value="A_NRPS_Ta1_like"/>
    <property type="match status" value="1"/>
</dbReference>
<evidence type="ECO:0000256" key="3">
    <source>
        <dbReference type="ARBA" id="ARBA00022450"/>
    </source>
</evidence>
<dbReference type="CDD" id="cd17643">
    <property type="entry name" value="A_NRPS_Cytc1-like"/>
    <property type="match status" value="1"/>
</dbReference>
<sequence length="2396" mass="270139">MSHCQDQYMPLSKAQAGIWFAQQLDPGNPIFNTGEYIEIKGPVEPVLFKKALEKVLSEVESLHVRFSENENGPFQIISPSKEIPFQYIDVSNRANPHEEAIKWMKQDLSTSVDLTNDPLYTEALFKISEEHYYWYQRIHHIAIDAFGFSLIAQRVAQVYSAFVNGRSIRGEAFGSIQKILEEEKEYEASTQYEADRFYWMDRFQDEPDVVSLCQKTARTSDTFLRRTFHLSSSDTERFKQSAQRLNAGWHEMFIAAAALYIHKFTGTTDVILGLPMMNRLGSVALNVPAMVMNIVPLRLQLDPDDLLSDLLRQVRKEMAEAKKHEKYRHEQLRRDLKLLVEHQRLFGPQVNLMPFDYYLSFDGHIGIPRNLAAGPVDDLVIQVYDRADGNGLRIDFDANPKLYRIDELEAHQTRFVHLLETVASLKEDMCIGKIKLLSEKERHQVLTAWNDTWRSMPDEHFLQLFEKQAADHPDATAIICGNEVLSYQELNQRANKLARLLMKEGAKPESFIALALPRSASLVAAMLAVLKTGAAYLPLDLDFPKDRIEYMLEHTNPVRIVATSAAKEKLGHAPAHSMILLDDPETEKTLRDQPDHNVDISRSANHPAYVLYTSGSTGKPKGVVVPFQSLNNFLFAMQETVRIGKQDRFLTITTVSFDISALELYLPLICGAALIMAEKETAKDPKALAEMIIKENITIMQATPIHWHMLVSHNPECISNLRVLTGGEALPSGLAKELNHLSAEVINLYGPTETTIWSTYSYLHADDNAVPSIGRPIWNTQVYVLDDRLQPVPTGAAGELYIAGDGLARGYLGRPDLTAERFIANPYGTPGSRMYRTGDVVRWRKDGALEYIGRTDHQIKLRGFRIEIGEIETVLSAFKGVDRAVVTVYEDYQGNQRLAAYIIPHERWKDSFDVTALRRFVSKKLPDYMVPSAFMVLDEFPLTHNGKIDRKRLPAPETGITAKGRKPRTPQEEILCELFGEVLELSSVGIDDHFFELGGHSLLAARLLSRIRDVFGADIPIGKLFESPTVAELVKHVEEAEQTKPPILPQVHDGEIPLSFAQRRQWFLYHLEGPSPTYNIPVVVSLTGDLNENALKRALYDVIERHEPLRTIFPDDAGASKQVILQPHQVGPLWMKKDISESQLADELQAAVRYSFHLANEPGIRVQLYRLGSRKHVLLILLHHIIADGWSLTPLTRDLAKAYQAHCRNEKISWNPLPVTYADYALWQQQLLGDESNPESLIATQLDYWKKTLANLPEELELPTDYTRPQESSYKGGIVKFSIDSDLHQCLLELARENKASLFMVLQAAFAVFLTRLGAGTDLPIGSPIAGRNDDSLEDLVGLFINTLVLRMDTSGNPSFRELLERVRQVNLSAYEHQDLPFERLVEVLNPARSKSKHPLFQVMFVFQNTPEPKLELEGLESKLEIQNVGSAKFDLTLELQEQRTKNGSPDGLTGLFEYSCDLFRHTSVEGFAKRFLLLLAAISENPDRPISDFNLLLPEERTLFLEKSRQSVAMSSDCLAALFENQAEKNPDSIAAVYDGAVLSYRELNEQANRLAHYLIEKGVGPEKTVALALPRSFDMIIGILAVLKAGGTYLPLDPDYPKKRLEYMMEDARPMYVITRSDAASKLPEGNEIPRLILDEERTKHLLAVYPDINPDDSLRTEPLSPLHTAYIIYTSGSTGKPKGVLIPHQNVIRLFQSTDHWFHFTAADVWTLFHSYAFDFSIWEMWGAFLYGGRLVIVPHQISRSPKEFLQLLVEQQVTVLNQTPSAFYQLMQADKEYPNRSKQLALRYVIFGGEALELSRLEDWYERHGDQQPTLINMYGITETTVHVSYLALNRSHLSMEGNSFIGAGIPDLNVYVLDEYLQPVPPGVVGEMYVAGAGLARGYLGKPGLTAERFVANPFGPPGSRMYRTGDLAKWSEDGSLDYIGRSDHQVKIRGYRIELGEIEAALVKHPDVAQAAVVVRELQEGDQRLVAYVVPQHDVEPDELRRHAAASLPDYMIPFTYVKMDRLPLTPNGKLDRKALPEPEISIDLAKSGPRTPQEEMLCELFMEVLRVPRVGIDNGFFELGGHSFLAVQLMSRIRETFGLELNIGVLFEAPTVRSLAEKLEMGGSQKSFDVLLPLRTSGSRPPVFCVHPAGGLSWCYAGFMNTLGPDYPIYGLQARGIGEKAKLPETLDDMAADYIRQIKTVQPEGPYYLLGWSLGGNVAHAMAAQLQEQGDEVGLLVMLDAYPSHLLPISQAPDEEEAMIALLALGGYDPDNMDGKPLNLKNTIAMLRQEGSALASLEESTILDLKNTYVNSVKILSEYVPRRYRGDVLFFRSTIIPDWFDPIDPETWQNYVDGQLIQYPISCRHKDMCQPGPLAEIGRILADFLQENGNIQKWKEEKNEESVRK</sequence>
<evidence type="ECO:0000256" key="1">
    <source>
        <dbReference type="ARBA" id="ARBA00001957"/>
    </source>
</evidence>
<dbReference type="InterPro" id="IPR000873">
    <property type="entry name" value="AMP-dep_synth/lig_dom"/>
</dbReference>
<dbReference type="GO" id="GO:0017000">
    <property type="term" value="P:antibiotic biosynthetic process"/>
    <property type="evidence" value="ECO:0007669"/>
    <property type="project" value="UniProtKB-KW"/>
</dbReference>
<dbReference type="FunFam" id="2.30.38.10:FF:000001">
    <property type="entry name" value="Non-ribosomal peptide synthetase PvdI"/>
    <property type="match status" value="2"/>
</dbReference>
<protein>
    <submittedName>
        <fullName evidence="8">Non-ribosomal peptide synthetase</fullName>
    </submittedName>
</protein>
<dbReference type="Pfam" id="PF00975">
    <property type="entry name" value="Thioesterase"/>
    <property type="match status" value="1"/>
</dbReference>
<evidence type="ECO:0000256" key="5">
    <source>
        <dbReference type="ARBA" id="ARBA00022598"/>
    </source>
</evidence>
<dbReference type="FunFam" id="3.40.50.12780:FF:000012">
    <property type="entry name" value="Non-ribosomal peptide synthetase"/>
    <property type="match status" value="2"/>
</dbReference>
<dbReference type="SUPFAM" id="SSF52777">
    <property type="entry name" value="CoA-dependent acyltransferases"/>
    <property type="match status" value="4"/>
</dbReference>
<dbReference type="GO" id="GO:0044550">
    <property type="term" value="P:secondary metabolite biosynthetic process"/>
    <property type="evidence" value="ECO:0007669"/>
    <property type="project" value="UniProtKB-ARBA"/>
</dbReference>
<proteinExistence type="inferred from homology"/>
<dbReference type="STRING" id="33936.AZI98_08380"/>
<dbReference type="InterPro" id="IPR023213">
    <property type="entry name" value="CAT-like_dom_sf"/>
</dbReference>
<dbReference type="InterPro" id="IPR006162">
    <property type="entry name" value="Ppantetheine_attach_site"/>
</dbReference>
<dbReference type="FunFam" id="3.30.300.30:FF:000010">
    <property type="entry name" value="Enterobactin synthetase component F"/>
    <property type="match status" value="2"/>
</dbReference>
<feature type="domain" description="Carrier" evidence="7">
    <location>
        <begin position="2039"/>
        <end position="2114"/>
    </location>
</feature>
<dbReference type="Gene3D" id="2.30.38.10">
    <property type="entry name" value="Luciferase, Domain 3"/>
    <property type="match status" value="2"/>
</dbReference>
<dbReference type="InterPro" id="IPR029058">
    <property type="entry name" value="AB_hydrolase_fold"/>
</dbReference>
<dbReference type="GO" id="GO:0031177">
    <property type="term" value="F:phosphopantetheine binding"/>
    <property type="evidence" value="ECO:0007669"/>
    <property type="project" value="InterPro"/>
</dbReference>
<dbReference type="InterPro" id="IPR009081">
    <property type="entry name" value="PP-bd_ACP"/>
</dbReference>
<dbReference type="NCBIfam" id="NF003417">
    <property type="entry name" value="PRK04813.1"/>
    <property type="match status" value="2"/>
</dbReference>
<evidence type="ECO:0000313" key="8">
    <source>
        <dbReference type="EMBL" id="KZN96513.1"/>
    </source>
</evidence>
<accession>A0A165XXN1</accession>
<dbReference type="InterPro" id="IPR010071">
    <property type="entry name" value="AA_adenyl_dom"/>
</dbReference>
<dbReference type="CDD" id="cd19538">
    <property type="entry name" value="LCL_NRPS"/>
    <property type="match status" value="1"/>
</dbReference>
<dbReference type="InterPro" id="IPR001242">
    <property type="entry name" value="Condensation_dom"/>
</dbReference>
<dbReference type="GO" id="GO:0016874">
    <property type="term" value="F:ligase activity"/>
    <property type="evidence" value="ECO:0007669"/>
    <property type="project" value="UniProtKB-KW"/>
</dbReference>
<dbReference type="Proteomes" id="UP000076476">
    <property type="component" value="Unassembled WGS sequence"/>
</dbReference>
<dbReference type="FunFam" id="3.40.50.980:FF:000002">
    <property type="entry name" value="Enterobactin synthetase component F"/>
    <property type="match status" value="1"/>
</dbReference>
<dbReference type="InterPro" id="IPR045851">
    <property type="entry name" value="AMP-bd_C_sf"/>
</dbReference>
<dbReference type="GO" id="GO:0005829">
    <property type="term" value="C:cytosol"/>
    <property type="evidence" value="ECO:0007669"/>
    <property type="project" value="TreeGrafter"/>
</dbReference>
<dbReference type="PROSITE" id="PS00455">
    <property type="entry name" value="AMP_BINDING"/>
    <property type="match status" value="2"/>
</dbReference>
<dbReference type="Pfam" id="PF00501">
    <property type="entry name" value="AMP-binding"/>
    <property type="match status" value="2"/>
</dbReference>
<gene>
    <name evidence="8" type="ORF">AZI98_08380</name>
</gene>
<evidence type="ECO:0000256" key="6">
    <source>
        <dbReference type="ARBA" id="ARBA00023194"/>
    </source>
</evidence>
<evidence type="ECO:0000256" key="4">
    <source>
        <dbReference type="ARBA" id="ARBA00022553"/>
    </source>
</evidence>
<keyword evidence="4" id="KW-0597">Phosphoprotein</keyword>
<dbReference type="GO" id="GO:0043041">
    <property type="term" value="P:amino acid activation for nonribosomal peptide biosynthetic process"/>
    <property type="evidence" value="ECO:0007669"/>
    <property type="project" value="TreeGrafter"/>
</dbReference>
<dbReference type="SUPFAM" id="SSF53474">
    <property type="entry name" value="alpha/beta-Hydrolases"/>
    <property type="match status" value="1"/>
</dbReference>
<evidence type="ECO:0000256" key="2">
    <source>
        <dbReference type="ARBA" id="ARBA00006432"/>
    </source>
</evidence>
<dbReference type="Gene3D" id="3.30.300.30">
    <property type="match status" value="2"/>
</dbReference>
<keyword evidence="9" id="KW-1185">Reference proteome</keyword>
<dbReference type="NCBIfam" id="TIGR01733">
    <property type="entry name" value="AA-adenyl-dom"/>
    <property type="match status" value="2"/>
</dbReference>
<dbReference type="Gene3D" id="3.30.559.30">
    <property type="entry name" value="Nonribosomal peptide synthetase, condensation domain"/>
    <property type="match status" value="2"/>
</dbReference>
<organism evidence="8 9">
    <name type="scientific">Aeribacillus pallidus</name>
    <dbReference type="NCBI Taxonomy" id="33936"/>
    <lineage>
        <taxon>Bacteria</taxon>
        <taxon>Bacillati</taxon>
        <taxon>Bacillota</taxon>
        <taxon>Bacilli</taxon>
        <taxon>Bacillales</taxon>
        <taxon>Bacillaceae</taxon>
        <taxon>Aeribacillus</taxon>
    </lineage>
</organism>
<dbReference type="SUPFAM" id="SSF56801">
    <property type="entry name" value="Acetyl-CoA synthetase-like"/>
    <property type="match status" value="2"/>
</dbReference>
<dbReference type="InterPro" id="IPR020802">
    <property type="entry name" value="TesA-like"/>
</dbReference>
<dbReference type="EMBL" id="LWBR01000021">
    <property type="protein sequence ID" value="KZN96513.1"/>
    <property type="molecule type" value="Genomic_DNA"/>
</dbReference>
<dbReference type="Pfam" id="PF00550">
    <property type="entry name" value="PP-binding"/>
    <property type="match status" value="2"/>
</dbReference>
<dbReference type="PANTHER" id="PTHR45527:SF14">
    <property type="entry name" value="PLIPASTATIN SYNTHASE SUBUNIT B"/>
    <property type="match status" value="1"/>
</dbReference>
<dbReference type="FunFam" id="3.40.50.980:FF:000001">
    <property type="entry name" value="Non-ribosomal peptide synthetase"/>
    <property type="match status" value="2"/>
</dbReference>
<keyword evidence="5" id="KW-0436">Ligase</keyword>
<dbReference type="InterPro" id="IPR001031">
    <property type="entry name" value="Thioesterase"/>
</dbReference>
<comment type="cofactor">
    <cofactor evidence="1">
        <name>pantetheine 4'-phosphate</name>
        <dbReference type="ChEBI" id="CHEBI:47942"/>
    </cofactor>
</comment>
<evidence type="ECO:0000259" key="7">
    <source>
        <dbReference type="PROSITE" id="PS50075"/>
    </source>
</evidence>
<dbReference type="InterPro" id="IPR036736">
    <property type="entry name" value="ACP-like_sf"/>
</dbReference>
<dbReference type="Gene3D" id="1.10.1200.10">
    <property type="entry name" value="ACP-like"/>
    <property type="match status" value="1"/>
</dbReference>
<dbReference type="Pfam" id="PF13193">
    <property type="entry name" value="AMP-binding_C"/>
    <property type="match status" value="2"/>
</dbReference>
<name>A0A165XXN1_9BACI</name>
<dbReference type="Gene3D" id="3.40.50.1820">
    <property type="entry name" value="alpha/beta hydrolase"/>
    <property type="match status" value="1"/>
</dbReference>
<dbReference type="SUPFAM" id="SSF47336">
    <property type="entry name" value="ACP-like"/>
    <property type="match status" value="2"/>
</dbReference>
<dbReference type="RefSeq" id="WP_063387832.1">
    <property type="nucleotide sequence ID" value="NZ_LWBR01000021.1"/>
</dbReference>
<dbReference type="Pfam" id="PF00668">
    <property type="entry name" value="Condensation"/>
    <property type="match status" value="2"/>
</dbReference>
<comment type="similarity">
    <text evidence="2">Belongs to the ATP-dependent AMP-binding enzyme family.</text>
</comment>
<dbReference type="GO" id="GO:0008610">
    <property type="term" value="P:lipid biosynthetic process"/>
    <property type="evidence" value="ECO:0007669"/>
    <property type="project" value="UniProtKB-ARBA"/>
</dbReference>
<dbReference type="Gene3D" id="3.30.559.10">
    <property type="entry name" value="Chloramphenicol acetyltransferase-like domain"/>
    <property type="match status" value="2"/>
</dbReference>
<dbReference type="SMART" id="SM00823">
    <property type="entry name" value="PKS_PP"/>
    <property type="match status" value="2"/>
</dbReference>
<dbReference type="SMART" id="SM00824">
    <property type="entry name" value="PKS_TE"/>
    <property type="match status" value="1"/>
</dbReference>
<comment type="caution">
    <text evidence="8">The sequence shown here is derived from an EMBL/GenBank/DDBJ whole genome shotgun (WGS) entry which is preliminary data.</text>
</comment>
<dbReference type="InterPro" id="IPR020806">
    <property type="entry name" value="PKS_PP-bd"/>
</dbReference>
<dbReference type="InterPro" id="IPR020845">
    <property type="entry name" value="AMP-binding_CS"/>
</dbReference>
<keyword evidence="3" id="KW-0596">Phosphopantetheine</keyword>
<dbReference type="FunFam" id="3.30.559.30:FF:000001">
    <property type="entry name" value="Non-ribosomal peptide synthetase"/>
    <property type="match status" value="1"/>
</dbReference>
<evidence type="ECO:0000313" key="9">
    <source>
        <dbReference type="Proteomes" id="UP000076476"/>
    </source>
</evidence>
<dbReference type="Gene3D" id="3.40.50.980">
    <property type="match status" value="4"/>
</dbReference>
<keyword evidence="6" id="KW-0045">Antibiotic biosynthesis</keyword>
<dbReference type="PROSITE" id="PS00012">
    <property type="entry name" value="PHOSPHOPANTETHEINE"/>
    <property type="match status" value="1"/>
</dbReference>
<dbReference type="PANTHER" id="PTHR45527">
    <property type="entry name" value="NONRIBOSOMAL PEPTIDE SYNTHETASE"/>
    <property type="match status" value="1"/>
</dbReference>
<dbReference type="FunFam" id="1.10.1200.10:FF:000005">
    <property type="entry name" value="Nonribosomal peptide synthetase 1"/>
    <property type="match status" value="2"/>
</dbReference>
<dbReference type="InterPro" id="IPR025110">
    <property type="entry name" value="AMP-bd_C"/>
</dbReference>
<reference evidence="8 9" key="1">
    <citation type="submission" date="2016-04" db="EMBL/GenBank/DDBJ databases">
        <title>Draft genome sequence of Aeribacillus pallidus 8m3 from petroleum reservoir.</title>
        <authorList>
            <person name="Poltaraus A.B."/>
            <person name="Nazina T.N."/>
            <person name="Tourova T.P."/>
            <person name="Malakho S.M."/>
            <person name="Korshunova A.V."/>
            <person name="Sokolova D.S."/>
        </authorList>
    </citation>
    <scope>NUCLEOTIDE SEQUENCE [LARGE SCALE GENOMIC DNA]</scope>
    <source>
        <strain evidence="8 9">8m3</strain>
    </source>
</reference>
<dbReference type="PROSITE" id="PS50075">
    <property type="entry name" value="CARRIER"/>
    <property type="match status" value="2"/>
</dbReference>
<dbReference type="OrthoDB" id="9765680at2"/>